<sequence length="80" mass="9304">MIEVDDFKAFDAHEVAEMLCLKYRTVTRYIQAGQIRARKIGKKYFVTEQDVKGFILAQETNVETAKTEENDPYRGAIRED</sequence>
<dbReference type="NCBIfam" id="TIGR01764">
    <property type="entry name" value="excise"/>
    <property type="match status" value="1"/>
</dbReference>
<accession>A0A381ZL83</accession>
<dbReference type="InterPro" id="IPR041657">
    <property type="entry name" value="HTH_17"/>
</dbReference>
<proteinExistence type="predicted"/>
<dbReference type="AlphaFoldDB" id="A0A381ZL83"/>
<dbReference type="SUPFAM" id="SSF46955">
    <property type="entry name" value="Putative DNA-binding domain"/>
    <property type="match status" value="1"/>
</dbReference>
<name>A0A381ZL83_9ZZZZ</name>
<feature type="domain" description="Helix-turn-helix" evidence="1">
    <location>
        <begin position="14"/>
        <end position="57"/>
    </location>
</feature>
<dbReference type="InterPro" id="IPR009061">
    <property type="entry name" value="DNA-bd_dom_put_sf"/>
</dbReference>
<dbReference type="InterPro" id="IPR010093">
    <property type="entry name" value="SinI_DNA-bd"/>
</dbReference>
<organism evidence="2">
    <name type="scientific">marine metagenome</name>
    <dbReference type="NCBI Taxonomy" id="408172"/>
    <lineage>
        <taxon>unclassified sequences</taxon>
        <taxon>metagenomes</taxon>
        <taxon>ecological metagenomes</taxon>
    </lineage>
</organism>
<gene>
    <name evidence="2" type="ORF">METZ01_LOCUS142864</name>
</gene>
<protein>
    <recommendedName>
        <fullName evidence="1">Helix-turn-helix domain-containing protein</fullName>
    </recommendedName>
</protein>
<reference evidence="2" key="1">
    <citation type="submission" date="2018-05" db="EMBL/GenBank/DDBJ databases">
        <authorList>
            <person name="Lanie J.A."/>
            <person name="Ng W.-L."/>
            <person name="Kazmierczak K.M."/>
            <person name="Andrzejewski T.M."/>
            <person name="Davidsen T.M."/>
            <person name="Wayne K.J."/>
            <person name="Tettelin H."/>
            <person name="Glass J.I."/>
            <person name="Rusch D."/>
            <person name="Podicherti R."/>
            <person name="Tsui H.-C.T."/>
            <person name="Winkler M.E."/>
        </authorList>
    </citation>
    <scope>NUCLEOTIDE SEQUENCE</scope>
</reference>
<dbReference type="GO" id="GO:0003677">
    <property type="term" value="F:DNA binding"/>
    <property type="evidence" value="ECO:0007669"/>
    <property type="project" value="InterPro"/>
</dbReference>
<dbReference type="Pfam" id="PF12728">
    <property type="entry name" value="HTH_17"/>
    <property type="match status" value="1"/>
</dbReference>
<evidence type="ECO:0000313" key="2">
    <source>
        <dbReference type="EMBL" id="SVA90010.1"/>
    </source>
</evidence>
<dbReference type="EMBL" id="UINC01021763">
    <property type="protein sequence ID" value="SVA90010.1"/>
    <property type="molecule type" value="Genomic_DNA"/>
</dbReference>
<evidence type="ECO:0000259" key="1">
    <source>
        <dbReference type="Pfam" id="PF12728"/>
    </source>
</evidence>